<evidence type="ECO:0000313" key="2">
    <source>
        <dbReference type="EMBL" id="GFY38933.1"/>
    </source>
</evidence>
<evidence type="ECO:0000313" key="3">
    <source>
        <dbReference type="Proteomes" id="UP000886998"/>
    </source>
</evidence>
<dbReference type="EMBL" id="BMAV01001116">
    <property type="protein sequence ID" value="GFY38933.1"/>
    <property type="molecule type" value="Genomic_DNA"/>
</dbReference>
<name>A0A8X6WPG6_9ARAC</name>
<gene>
    <name evidence="2" type="ORF">TNIN_43871</name>
</gene>
<reference evidence="2" key="1">
    <citation type="submission" date="2020-08" db="EMBL/GenBank/DDBJ databases">
        <title>Multicomponent nature underlies the extraordinary mechanical properties of spider dragline silk.</title>
        <authorList>
            <person name="Kono N."/>
            <person name="Nakamura H."/>
            <person name="Mori M."/>
            <person name="Yoshida Y."/>
            <person name="Ohtoshi R."/>
            <person name="Malay A.D."/>
            <person name="Moran D.A.P."/>
            <person name="Tomita M."/>
            <person name="Numata K."/>
            <person name="Arakawa K."/>
        </authorList>
    </citation>
    <scope>NUCLEOTIDE SEQUENCE</scope>
</reference>
<accession>A0A8X6WPG6</accession>
<organism evidence="2 3">
    <name type="scientific">Trichonephila inaurata madagascariensis</name>
    <dbReference type="NCBI Taxonomy" id="2747483"/>
    <lineage>
        <taxon>Eukaryota</taxon>
        <taxon>Metazoa</taxon>
        <taxon>Ecdysozoa</taxon>
        <taxon>Arthropoda</taxon>
        <taxon>Chelicerata</taxon>
        <taxon>Arachnida</taxon>
        <taxon>Araneae</taxon>
        <taxon>Araneomorphae</taxon>
        <taxon>Entelegynae</taxon>
        <taxon>Araneoidea</taxon>
        <taxon>Nephilidae</taxon>
        <taxon>Trichonephila</taxon>
        <taxon>Trichonephila inaurata</taxon>
    </lineage>
</organism>
<comment type="caution">
    <text evidence="2">The sequence shown here is derived from an EMBL/GenBank/DDBJ whole genome shotgun (WGS) entry which is preliminary data.</text>
</comment>
<sequence length="100" mass="10947">MINDLLSFKDNAVPEINTLLYANDLVLWSTGSDIPKLKSTLNLPNWSLKNDFKAGVKWGSSQSVLTSTMTPIAAMQLQTDNSGPSERGQYSALSLGERLM</sequence>
<proteinExistence type="predicted"/>
<dbReference type="AlphaFoldDB" id="A0A8X6WPG6"/>
<dbReference type="OrthoDB" id="8058536at2759"/>
<evidence type="ECO:0000256" key="1">
    <source>
        <dbReference type="SAM" id="MobiDB-lite"/>
    </source>
</evidence>
<protein>
    <submittedName>
        <fullName evidence="2">Uncharacterized protein</fullName>
    </submittedName>
</protein>
<feature type="region of interest" description="Disordered" evidence="1">
    <location>
        <begin position="78"/>
        <end position="100"/>
    </location>
</feature>
<keyword evidence="3" id="KW-1185">Reference proteome</keyword>
<dbReference type="Proteomes" id="UP000886998">
    <property type="component" value="Unassembled WGS sequence"/>
</dbReference>